<sequence>MLDIYYQQYLLLLIADVRSPTTLIGVSSIWFSMLEALFINVFALDDVTTLTMLPDFSSIQSSITFPPTLNQFCISTCFNSVCLYESEK</sequence>
<proteinExistence type="predicted"/>
<protein>
    <submittedName>
        <fullName evidence="2">Uncharacterized protein</fullName>
    </submittedName>
</protein>
<evidence type="ECO:0000313" key="3">
    <source>
        <dbReference type="Proteomes" id="UP000785679"/>
    </source>
</evidence>
<dbReference type="EMBL" id="RRYP01029105">
    <property type="protein sequence ID" value="TNV71728.1"/>
    <property type="molecule type" value="Genomic_DNA"/>
</dbReference>
<dbReference type="AlphaFoldDB" id="A0A8J8NBA5"/>
<feature type="transmembrane region" description="Helical" evidence="1">
    <location>
        <begin position="21"/>
        <end position="44"/>
    </location>
</feature>
<keyword evidence="1" id="KW-0472">Membrane</keyword>
<accession>A0A8J8NBA5</accession>
<reference evidence="2" key="1">
    <citation type="submission" date="2019-06" db="EMBL/GenBank/DDBJ databases">
        <authorList>
            <person name="Zheng W."/>
        </authorList>
    </citation>
    <scope>NUCLEOTIDE SEQUENCE</scope>
    <source>
        <strain evidence="2">QDHG01</strain>
    </source>
</reference>
<gene>
    <name evidence="2" type="ORF">FGO68_gene2932</name>
</gene>
<keyword evidence="1" id="KW-1133">Transmembrane helix</keyword>
<name>A0A8J8NBA5_HALGN</name>
<evidence type="ECO:0000313" key="2">
    <source>
        <dbReference type="EMBL" id="TNV71728.1"/>
    </source>
</evidence>
<comment type="caution">
    <text evidence="2">The sequence shown here is derived from an EMBL/GenBank/DDBJ whole genome shotgun (WGS) entry which is preliminary data.</text>
</comment>
<evidence type="ECO:0000256" key="1">
    <source>
        <dbReference type="SAM" id="Phobius"/>
    </source>
</evidence>
<organism evidence="2 3">
    <name type="scientific">Halteria grandinella</name>
    <dbReference type="NCBI Taxonomy" id="5974"/>
    <lineage>
        <taxon>Eukaryota</taxon>
        <taxon>Sar</taxon>
        <taxon>Alveolata</taxon>
        <taxon>Ciliophora</taxon>
        <taxon>Intramacronucleata</taxon>
        <taxon>Spirotrichea</taxon>
        <taxon>Stichotrichia</taxon>
        <taxon>Sporadotrichida</taxon>
        <taxon>Halteriidae</taxon>
        <taxon>Halteria</taxon>
    </lineage>
</organism>
<keyword evidence="1" id="KW-0812">Transmembrane</keyword>
<dbReference type="Proteomes" id="UP000785679">
    <property type="component" value="Unassembled WGS sequence"/>
</dbReference>
<keyword evidence="3" id="KW-1185">Reference proteome</keyword>